<dbReference type="HOGENOM" id="CLU_2032743_0_0_2"/>
<sequence>MKQLTGIENVEEIIKGLNILFGPFPKLTRLDLSLFYTVIKLPRRSFLRPVDFYYLLDGFITAALRDSLSSNTVLLSFVFPYDSGILCKFWIGLGRRVWLRIIGFLGSIGGRFFPLIFRLLI</sequence>
<keyword evidence="1" id="KW-0812">Transmembrane</keyword>
<evidence type="ECO:0000313" key="2">
    <source>
        <dbReference type="EMBL" id="AEE94630.1"/>
    </source>
</evidence>
<dbReference type="RefSeq" id="WP_013776545.1">
    <property type="nucleotide sequence ID" value="NC_015518.1"/>
</dbReference>
<reference evidence="2 3" key="1">
    <citation type="journal article" date="2011" name="Extremophiles">
        <title>Genomic analysis of Acidianus hospitalis W1 a host for studying crenarchaeal virus and plasmid life cycles.</title>
        <authorList>
            <person name="You X.Y."/>
            <person name="Liu C."/>
            <person name="Wang S.Y."/>
            <person name="Jiang C.Y."/>
            <person name="Shah S.A."/>
            <person name="Prangishvili D."/>
            <person name="She Q."/>
            <person name="Liu S.J."/>
            <person name="Garrett R.A."/>
        </authorList>
    </citation>
    <scope>NUCLEOTIDE SEQUENCE [LARGE SCALE GENOMIC DNA]</scope>
    <source>
        <strain evidence="2 3">W1</strain>
    </source>
</reference>
<dbReference type="GeneID" id="25395611"/>
<protein>
    <submittedName>
        <fullName evidence="2">Uncharacterized protein</fullName>
    </submittedName>
</protein>
<dbReference type="eggNOG" id="arCOG08454">
    <property type="taxonomic scope" value="Archaea"/>
</dbReference>
<reference key="2">
    <citation type="journal article" date="2011" name="Extremophiles">
        <title>Genomic analyses of Acidianus hospitalis W1 a host for studying crenarchaeal virus and plasmid life cycles.</title>
        <authorList>
            <person name="You X.Y."/>
            <person name="Liu C."/>
            <person name="Wang S.Y."/>
            <person name="Jiang C.Y."/>
            <person name="Shah S.A."/>
            <person name="Prangishvili D."/>
            <person name="Liu S.J."/>
            <person name="Garrett R.A."/>
        </authorList>
    </citation>
    <scope>NUCLEOTIDE SEQUENCE</scope>
    <source>
        <strain>W1</strain>
    </source>
</reference>
<accession>F4B6T7</accession>
<dbReference type="AlphaFoldDB" id="F4B6T7"/>
<keyword evidence="1" id="KW-0472">Membrane</keyword>
<gene>
    <name evidence="2" type="ordered locus">Ahos_1753</name>
</gene>
<proteinExistence type="predicted"/>
<dbReference type="KEGG" id="aho:Ahos_1753"/>
<evidence type="ECO:0000313" key="3">
    <source>
        <dbReference type="Proteomes" id="UP000008458"/>
    </source>
</evidence>
<dbReference type="EMBL" id="CP002535">
    <property type="protein sequence ID" value="AEE94630.1"/>
    <property type="molecule type" value="Genomic_DNA"/>
</dbReference>
<keyword evidence="1" id="KW-1133">Transmembrane helix</keyword>
<feature type="transmembrane region" description="Helical" evidence="1">
    <location>
        <begin position="97"/>
        <end position="120"/>
    </location>
</feature>
<evidence type="ECO:0000256" key="1">
    <source>
        <dbReference type="SAM" id="Phobius"/>
    </source>
</evidence>
<keyword evidence="3" id="KW-1185">Reference proteome</keyword>
<dbReference type="Proteomes" id="UP000008458">
    <property type="component" value="Chromosome"/>
</dbReference>
<organism evidence="2 3">
    <name type="scientific">Acidianus hospitalis (strain W1)</name>
    <dbReference type="NCBI Taxonomy" id="933801"/>
    <lineage>
        <taxon>Archaea</taxon>
        <taxon>Thermoproteota</taxon>
        <taxon>Thermoprotei</taxon>
        <taxon>Sulfolobales</taxon>
        <taxon>Sulfolobaceae</taxon>
        <taxon>Acidianus</taxon>
    </lineage>
</organism>
<name>F4B6T7_ACIHW</name>